<keyword evidence="2" id="KW-1185">Reference proteome</keyword>
<dbReference type="AlphaFoldDB" id="A0A7G7G9A7"/>
<protein>
    <submittedName>
        <fullName evidence="1">Uncharacterized protein</fullName>
    </submittedName>
</protein>
<proteinExistence type="predicted"/>
<evidence type="ECO:0000313" key="2">
    <source>
        <dbReference type="Proteomes" id="UP000515237"/>
    </source>
</evidence>
<gene>
    <name evidence="1" type="ORF">HUW51_13800</name>
</gene>
<dbReference type="RefSeq" id="WP_185270224.1">
    <property type="nucleotide sequence ID" value="NZ_CP055156.1"/>
</dbReference>
<reference evidence="1 2" key="1">
    <citation type="journal article" date="2018" name="Int. J. Syst. Evol. Microbiol.">
        <title>Adhaeribacter swui sp. nov., isolated from wet mud.</title>
        <authorList>
            <person name="Kim D.U."/>
            <person name="Kim K.W."/>
            <person name="Kang M.S."/>
            <person name="Kim J.Y."/>
            <person name="Jang J.H."/>
            <person name="Kim M.K."/>
        </authorList>
    </citation>
    <scope>NUCLEOTIDE SEQUENCE [LARGE SCALE GENOMIC DNA]</scope>
    <source>
        <strain evidence="1 2">KCTC 52873</strain>
    </source>
</reference>
<evidence type="ECO:0000313" key="1">
    <source>
        <dbReference type="EMBL" id="QNF33741.1"/>
    </source>
</evidence>
<dbReference type="KEGG" id="aswu:HUW51_13800"/>
<accession>A0A7G7G9A7</accession>
<name>A0A7G7G9A7_9BACT</name>
<dbReference type="Proteomes" id="UP000515237">
    <property type="component" value="Chromosome"/>
</dbReference>
<dbReference type="EMBL" id="CP055156">
    <property type="protein sequence ID" value="QNF33741.1"/>
    <property type="molecule type" value="Genomic_DNA"/>
</dbReference>
<sequence>MYKSLTEQEVGTYLNQGKTIEVFLGKISDDKEIISWIDLQKTKGNLVTVTYYEVFDEGNLDWLDLYAFSFIDPDMDFETKQFESTEKAIKYVKEKYRLTEPKFLLRGGIQEEYEKLIISEGRQ</sequence>
<organism evidence="1 2">
    <name type="scientific">Adhaeribacter swui</name>
    <dbReference type="NCBI Taxonomy" id="2086471"/>
    <lineage>
        <taxon>Bacteria</taxon>
        <taxon>Pseudomonadati</taxon>
        <taxon>Bacteroidota</taxon>
        <taxon>Cytophagia</taxon>
        <taxon>Cytophagales</taxon>
        <taxon>Hymenobacteraceae</taxon>
        <taxon>Adhaeribacter</taxon>
    </lineage>
</organism>